<protein>
    <recommendedName>
        <fullName evidence="8">DUF1254 domain-containing protein</fullName>
    </recommendedName>
</protein>
<organism evidence="4 7">
    <name type="scientific">Pseudomonas prosekii</name>
    <dbReference type="NCBI Taxonomy" id="1148509"/>
    <lineage>
        <taxon>Bacteria</taxon>
        <taxon>Pseudomonadati</taxon>
        <taxon>Pseudomonadota</taxon>
        <taxon>Gammaproteobacteria</taxon>
        <taxon>Pseudomonadales</taxon>
        <taxon>Pseudomonadaceae</taxon>
        <taxon>Pseudomonas</taxon>
    </lineage>
</organism>
<keyword evidence="6" id="KW-1185">Reference proteome</keyword>
<reference evidence="6 7" key="1">
    <citation type="journal article" date="2018" name="Front. Microbiol.">
        <title>Discovery of Phloeophagus Beetles as a Source of Pseudomonas Strains That Produce Potentially New Bioactive Substances and Description of Pseudomonas bohemica sp. nov.</title>
        <authorList>
            <person name="Saati-Santamaria Z."/>
            <person name="Lopez-Mondejar R."/>
            <person name="Jimenez-Gomez A."/>
            <person name="Diez-Mendez A."/>
            <person name="Vetrovsky T."/>
            <person name="Igual J.M."/>
            <person name="Velazquez E."/>
            <person name="Kolarik M."/>
            <person name="Rivas R."/>
            <person name="Garcia-Fraile P."/>
        </authorList>
    </citation>
    <scope>NUCLEOTIDE SEQUENCE [LARGE SCALE GENOMIC DNA]</scope>
    <source>
        <strain evidence="4 7">A2-NA12</strain>
        <strain evidence="5 6">A2-NA13</strain>
    </source>
</reference>
<feature type="domain" description="DUF1254" evidence="3">
    <location>
        <begin position="112"/>
        <end position="223"/>
    </location>
</feature>
<keyword evidence="1" id="KW-0732">Signal</keyword>
<dbReference type="AlphaFoldDB" id="A0A3L8CBI5"/>
<evidence type="ECO:0000313" key="4">
    <source>
        <dbReference type="EMBL" id="RLU05183.1"/>
    </source>
</evidence>
<dbReference type="SUPFAM" id="SSF160935">
    <property type="entry name" value="VPA0735-like"/>
    <property type="match status" value="1"/>
</dbReference>
<dbReference type="InterPro" id="IPR010621">
    <property type="entry name" value="DUF1214"/>
</dbReference>
<dbReference type="InterPro" id="IPR037050">
    <property type="entry name" value="DUF1254_sf"/>
</dbReference>
<evidence type="ECO:0000259" key="3">
    <source>
        <dbReference type="Pfam" id="PF06863"/>
    </source>
</evidence>
<feature type="chain" id="PRO_5044594638" description="DUF1254 domain-containing protein" evidence="1">
    <location>
        <begin position="24"/>
        <end position="497"/>
    </location>
</feature>
<evidence type="ECO:0000313" key="5">
    <source>
        <dbReference type="EMBL" id="RLU11076.1"/>
    </source>
</evidence>
<evidence type="ECO:0000313" key="7">
    <source>
        <dbReference type="Proteomes" id="UP000282672"/>
    </source>
</evidence>
<dbReference type="Pfam" id="PF06863">
    <property type="entry name" value="DUF1254"/>
    <property type="match status" value="1"/>
</dbReference>
<proteinExistence type="predicted"/>
<evidence type="ECO:0000259" key="2">
    <source>
        <dbReference type="Pfam" id="PF06742"/>
    </source>
</evidence>
<comment type="caution">
    <text evidence="4">The sequence shown here is derived from an EMBL/GenBank/DDBJ whole genome shotgun (WGS) entry which is preliminary data.</text>
</comment>
<dbReference type="InterPro" id="IPR037049">
    <property type="entry name" value="DUF1214_C_sf"/>
</dbReference>
<dbReference type="Proteomes" id="UP000282140">
    <property type="component" value="Unassembled WGS sequence"/>
</dbReference>
<dbReference type="Gene3D" id="1.10.3360.10">
    <property type="entry name" value="VPA0735-like domain"/>
    <property type="match status" value="1"/>
</dbReference>
<gene>
    <name evidence="4" type="ORF">CS076_24480</name>
    <name evidence="5" type="ORF">CS078_06480</name>
</gene>
<dbReference type="InterPro" id="IPR010679">
    <property type="entry name" value="DUF1254"/>
</dbReference>
<dbReference type="RefSeq" id="WP_121734081.1">
    <property type="nucleotide sequence ID" value="NZ_PEGA01000031.1"/>
</dbReference>
<dbReference type="EMBL" id="PEGA01000031">
    <property type="protein sequence ID" value="RLU05183.1"/>
    <property type="molecule type" value="Genomic_DNA"/>
</dbReference>
<dbReference type="Gene3D" id="2.60.120.600">
    <property type="entry name" value="Domain of unknown function DUF1214, C-terminal domain"/>
    <property type="match status" value="1"/>
</dbReference>
<dbReference type="Gene3D" id="2.60.40.1610">
    <property type="entry name" value="Domain of unknown function DUF1254"/>
    <property type="match status" value="1"/>
</dbReference>
<dbReference type="EMBL" id="PEGB01000002">
    <property type="protein sequence ID" value="RLU11076.1"/>
    <property type="molecule type" value="Genomic_DNA"/>
</dbReference>
<accession>A0A3L8CBI5</accession>
<evidence type="ECO:0000256" key="1">
    <source>
        <dbReference type="SAM" id="SignalP"/>
    </source>
</evidence>
<evidence type="ECO:0000313" key="6">
    <source>
        <dbReference type="Proteomes" id="UP000282140"/>
    </source>
</evidence>
<dbReference type="Proteomes" id="UP000282672">
    <property type="component" value="Unassembled WGS sequence"/>
</dbReference>
<dbReference type="PANTHER" id="PTHR36509">
    <property type="entry name" value="BLL3101 PROTEIN"/>
    <property type="match status" value="1"/>
</dbReference>
<name>A0A3L8CBI5_9PSED</name>
<sequence>MHVALRAAGFSLMTMFVSCGVGANAQAQTQTQTQTQPEQLETRIGKVAMEGELPAHESIAKLYAELDFQQATQSYLWALPLVSYAQWQEEFRGKLGAHSGDLMVLNSYEDKLGVITANATTPYILGFVDLNETGPLVIELPPGPTAGGIGDFWQRAIIDMGQTGPDKGKGGKYLVLPPGAEPPADAGQYYLAKSQTMNVLVGFRVLDPNPAKGKALVEQFKMYPYANRAEPGKTKLLSPGGKSWSGTQPRGLAYWERLHQIIQKEPVNERDRFYMAMLASLGIEKDRPFNPNNQQRAALEQGAQVGELIAKANTFAKRFPDAQYWKDRQWDTVLNIAEPSQRVAYYDQLWERSAWFYEAVTNTKGMVSKTPGLGQTYLGAYTDATGNWLDGGKNYRLHVGANPPAKQFWSMTVYDIDSRCLIDNPQRKADLSSRQDLKKNADGSVDLYFGPTAPKGFENNWVQTVPGKHWFSYFRLYAPTEAYFDKSWKLDDIALME</sequence>
<evidence type="ECO:0008006" key="8">
    <source>
        <dbReference type="Google" id="ProtNLM"/>
    </source>
</evidence>
<dbReference type="PROSITE" id="PS51257">
    <property type="entry name" value="PROKAR_LIPOPROTEIN"/>
    <property type="match status" value="1"/>
</dbReference>
<feature type="domain" description="DUF1214" evidence="2">
    <location>
        <begin position="375"/>
        <end position="480"/>
    </location>
</feature>
<dbReference type="PANTHER" id="PTHR36509:SF3">
    <property type="entry name" value="SIGNAL PEPTIDE PROTEIN"/>
    <property type="match status" value="1"/>
</dbReference>
<dbReference type="Pfam" id="PF06742">
    <property type="entry name" value="DUF1214"/>
    <property type="match status" value="1"/>
</dbReference>
<feature type="signal peptide" evidence="1">
    <location>
        <begin position="1"/>
        <end position="23"/>
    </location>
</feature>